<keyword evidence="2" id="KW-1185">Reference proteome</keyword>
<gene>
    <name evidence="1" type="ORF">SAMN05421877_11572</name>
</gene>
<dbReference type="AlphaFoldDB" id="A0A1H6CGS1"/>
<name>A0A1H6CGS1_9SPHI</name>
<dbReference type="Proteomes" id="UP000236731">
    <property type="component" value="Unassembled WGS sequence"/>
</dbReference>
<dbReference type="EMBL" id="FNUT01000015">
    <property type="protein sequence ID" value="SEG72088.1"/>
    <property type="molecule type" value="Genomic_DNA"/>
</dbReference>
<evidence type="ECO:0000313" key="1">
    <source>
        <dbReference type="EMBL" id="SEG72088.1"/>
    </source>
</evidence>
<accession>A0A1H6CGS1</accession>
<evidence type="ECO:0000313" key="2">
    <source>
        <dbReference type="Proteomes" id="UP000236731"/>
    </source>
</evidence>
<sequence length="62" mass="7133">MITMGVTRLKRKDRRNKTVSRVEVQFLKLGRNIEQGSKSKMAKDSQITKNDEILNKLATEAK</sequence>
<organism evidence="1 2">
    <name type="scientific">Sphingobacterium lactis</name>
    <dbReference type="NCBI Taxonomy" id="797291"/>
    <lineage>
        <taxon>Bacteria</taxon>
        <taxon>Pseudomonadati</taxon>
        <taxon>Bacteroidota</taxon>
        <taxon>Sphingobacteriia</taxon>
        <taxon>Sphingobacteriales</taxon>
        <taxon>Sphingobacteriaceae</taxon>
        <taxon>Sphingobacterium</taxon>
    </lineage>
</organism>
<proteinExistence type="predicted"/>
<reference evidence="2" key="1">
    <citation type="submission" date="2016-10" db="EMBL/GenBank/DDBJ databases">
        <authorList>
            <person name="Varghese N."/>
            <person name="Submissions S."/>
        </authorList>
    </citation>
    <scope>NUCLEOTIDE SEQUENCE [LARGE SCALE GENOMIC DNA]</scope>
    <source>
        <strain evidence="2">DSM 22361</strain>
    </source>
</reference>
<evidence type="ECO:0008006" key="3">
    <source>
        <dbReference type="Google" id="ProtNLM"/>
    </source>
</evidence>
<protein>
    <recommendedName>
        <fullName evidence="3">Spore protein</fullName>
    </recommendedName>
</protein>